<feature type="transmembrane region" description="Helical" evidence="2">
    <location>
        <begin position="45"/>
        <end position="67"/>
    </location>
</feature>
<evidence type="ECO:0000313" key="4">
    <source>
        <dbReference type="Proteomes" id="UP000696485"/>
    </source>
</evidence>
<sequence length="418" mass="45480">MAPSCAVDPLDCILYQTRNLYKRAPEGPPPPGTEPQSGGLPEKTVIIIAASVGSVVLILALALFYICMRRRRASRRIGQLAQFLPTFMDKEKTEKYFQAHGSSSTLVPPPEPSNVHHRTRSAPIAFARGVTDHRNRQLERDGSMGQFQQISLISEDTIASDEPRRSISASRQRASSGVATPATPIVVSSLHRSVSLNKHERSSPTSRTAPTDFGSPEGNEIIPGPNNSSRFAEGEPISRGSGSPETNRYSAILEFNLNQGISPADDDYGGPFDPARFSTASVMFDAKRISNLSNASSDDSVSTSSTDDMKHLPPHQKYHSFHSHHTSPVIANRELNEAEAPEVARHTRPVFEGGEKREILDDEDELQVARPHAAPSSLGGGGRGMPDKQEYDELEPVEGSMAPPRIVLSQPHGQEMNP</sequence>
<keyword evidence="2" id="KW-1133">Transmembrane helix</keyword>
<dbReference type="Proteomes" id="UP000696485">
    <property type="component" value="Unassembled WGS sequence"/>
</dbReference>
<evidence type="ECO:0000256" key="1">
    <source>
        <dbReference type="SAM" id="MobiDB-lite"/>
    </source>
</evidence>
<organism evidence="3 4">
    <name type="scientific">Podila minutissima</name>
    <dbReference type="NCBI Taxonomy" id="64525"/>
    <lineage>
        <taxon>Eukaryota</taxon>
        <taxon>Fungi</taxon>
        <taxon>Fungi incertae sedis</taxon>
        <taxon>Mucoromycota</taxon>
        <taxon>Mortierellomycotina</taxon>
        <taxon>Mortierellomycetes</taxon>
        <taxon>Mortierellales</taxon>
        <taxon>Mortierellaceae</taxon>
        <taxon>Podila</taxon>
    </lineage>
</organism>
<keyword evidence="2" id="KW-0472">Membrane</keyword>
<feature type="region of interest" description="Disordered" evidence="1">
    <location>
        <begin position="364"/>
        <end position="418"/>
    </location>
</feature>
<feature type="compositionally biased region" description="Low complexity" evidence="1">
    <location>
        <begin position="166"/>
        <end position="176"/>
    </location>
</feature>
<feature type="region of interest" description="Disordered" evidence="1">
    <location>
        <begin position="153"/>
        <end position="246"/>
    </location>
</feature>
<reference evidence="3" key="1">
    <citation type="journal article" date="2020" name="Fungal Divers.">
        <title>Resolving the Mortierellaceae phylogeny through synthesis of multi-gene phylogenetics and phylogenomics.</title>
        <authorList>
            <person name="Vandepol N."/>
            <person name="Liber J."/>
            <person name="Desiro A."/>
            <person name="Na H."/>
            <person name="Kennedy M."/>
            <person name="Barry K."/>
            <person name="Grigoriev I.V."/>
            <person name="Miller A.N."/>
            <person name="O'Donnell K."/>
            <person name="Stajich J.E."/>
            <person name="Bonito G."/>
        </authorList>
    </citation>
    <scope>NUCLEOTIDE SEQUENCE</scope>
    <source>
        <strain evidence="3">NVP1</strain>
    </source>
</reference>
<name>A0A9P5SPH5_9FUNG</name>
<dbReference type="EMBL" id="JAAAUY010000146">
    <property type="protein sequence ID" value="KAF9334485.1"/>
    <property type="molecule type" value="Genomic_DNA"/>
</dbReference>
<evidence type="ECO:0000256" key="2">
    <source>
        <dbReference type="SAM" id="Phobius"/>
    </source>
</evidence>
<dbReference type="AlphaFoldDB" id="A0A9P5SPH5"/>
<gene>
    <name evidence="3" type="ORF">BG006_002090</name>
</gene>
<comment type="caution">
    <text evidence="3">The sequence shown here is derived from an EMBL/GenBank/DDBJ whole genome shotgun (WGS) entry which is preliminary data.</text>
</comment>
<evidence type="ECO:0000313" key="3">
    <source>
        <dbReference type="EMBL" id="KAF9334485.1"/>
    </source>
</evidence>
<proteinExistence type="predicted"/>
<keyword evidence="4" id="KW-1185">Reference proteome</keyword>
<keyword evidence="2" id="KW-0812">Transmembrane</keyword>
<accession>A0A9P5SPH5</accession>
<protein>
    <submittedName>
        <fullName evidence="3">Uncharacterized protein</fullName>
    </submittedName>
</protein>